<evidence type="ECO:0000256" key="1">
    <source>
        <dbReference type="SAM" id="MobiDB-lite"/>
    </source>
</evidence>
<feature type="compositionally biased region" description="Basic and acidic residues" evidence="1">
    <location>
        <begin position="24"/>
        <end position="33"/>
    </location>
</feature>
<organism evidence="2">
    <name type="scientific">Salvia splendens</name>
    <name type="common">Scarlet sage</name>
    <dbReference type="NCBI Taxonomy" id="180675"/>
    <lineage>
        <taxon>Eukaryota</taxon>
        <taxon>Viridiplantae</taxon>
        <taxon>Streptophyta</taxon>
        <taxon>Embryophyta</taxon>
        <taxon>Tracheophyta</taxon>
        <taxon>Spermatophyta</taxon>
        <taxon>Magnoliopsida</taxon>
        <taxon>eudicotyledons</taxon>
        <taxon>Gunneridae</taxon>
        <taxon>Pentapetalae</taxon>
        <taxon>asterids</taxon>
        <taxon>lamiids</taxon>
        <taxon>Lamiales</taxon>
        <taxon>Lamiaceae</taxon>
        <taxon>Nepetoideae</taxon>
        <taxon>Mentheae</taxon>
        <taxon>Salviinae</taxon>
        <taxon>Salvia</taxon>
        <taxon>Salvia subgen. Calosphace</taxon>
        <taxon>core Calosphace</taxon>
    </lineage>
</organism>
<sequence length="548" mass="61008">MSSARRAGQAAGESSGAKRLRKWKSVDDGESSGKRTRLAGKPSTTVVGVPVQVKRPQLRIKRTAHFFQRILKSLNERQKTAVRQLGFGSSGNISVVVDTKDVELIFSFPNGGITIDRCDRNTCIKFLETVPLDEEADMNAMQTKLDENEMGGAEMTTGVQPLATEDVVEPPATEDGELLSIEDVVEERYSSDEVVKKDSFRITCDTLRRAFRLDEKDFDPVESMTQSQTANYRAAEDWSESLKSLLDAADEMEILENKDDYPSFSLGFDSSQDHDACQPEAEPQPETDNTTHDEEGDASKYKLREPTDLFLKLAGIEPVANAQVGTVVNEENAIDVASAIARDVVSEVHVAVCSAVEAVLELEMTREQSTYAEIQPAPARRLRLPTGRREGAASTRISSTWTREEMDCYQFLLATPYMDHVIYADDVVEVTKKKFSSLKPHEAVDAEVIDVWASYLNGMETYNVVERRASWEKSEAELTFYDEIDGQFNGAGPFDITHYDLALLFGVLFIEDWGCRCASQVVPENGIPDQAKYGRDLDLLLSILCELD</sequence>
<gene>
    <name evidence="2" type="ORF">SASPL_150704</name>
</gene>
<dbReference type="EMBL" id="PNBA02000020">
    <property type="protein sequence ID" value="KAG6389241.1"/>
    <property type="molecule type" value="Genomic_DNA"/>
</dbReference>
<proteinExistence type="predicted"/>
<dbReference type="AlphaFoldDB" id="A0A8X8W785"/>
<reference evidence="2" key="1">
    <citation type="submission" date="2018-01" db="EMBL/GenBank/DDBJ databases">
        <authorList>
            <person name="Mao J.F."/>
        </authorList>
    </citation>
    <scope>NUCLEOTIDE SEQUENCE</scope>
    <source>
        <strain evidence="2">Huo1</strain>
        <tissue evidence="2">Leaf</tissue>
    </source>
</reference>
<protein>
    <submittedName>
        <fullName evidence="2">Uncharacterized protein</fullName>
    </submittedName>
</protein>
<reference evidence="2" key="2">
    <citation type="submission" date="2020-08" db="EMBL/GenBank/DDBJ databases">
        <title>Plant Genome Project.</title>
        <authorList>
            <person name="Zhang R.-G."/>
        </authorList>
    </citation>
    <scope>NUCLEOTIDE SEQUENCE</scope>
    <source>
        <strain evidence="2">Huo1</strain>
        <tissue evidence="2">Leaf</tissue>
    </source>
</reference>
<feature type="compositionally biased region" description="Basic and acidic residues" evidence="1">
    <location>
        <begin position="289"/>
        <end position="300"/>
    </location>
</feature>
<evidence type="ECO:0000313" key="2">
    <source>
        <dbReference type="EMBL" id="KAG6389241.1"/>
    </source>
</evidence>
<name>A0A8X8W785_SALSN</name>
<evidence type="ECO:0000313" key="3">
    <source>
        <dbReference type="Proteomes" id="UP000298416"/>
    </source>
</evidence>
<accession>A0A8X8W785</accession>
<dbReference type="Proteomes" id="UP000298416">
    <property type="component" value="Unassembled WGS sequence"/>
</dbReference>
<comment type="caution">
    <text evidence="2">The sequence shown here is derived from an EMBL/GenBank/DDBJ whole genome shotgun (WGS) entry which is preliminary data.</text>
</comment>
<feature type="region of interest" description="Disordered" evidence="1">
    <location>
        <begin position="1"/>
        <end position="43"/>
    </location>
</feature>
<feature type="region of interest" description="Disordered" evidence="1">
    <location>
        <begin position="265"/>
        <end position="300"/>
    </location>
</feature>
<keyword evidence="3" id="KW-1185">Reference proteome</keyword>